<organism evidence="3 4">
    <name type="scientific">Gordonia spumicola</name>
    <dbReference type="NCBI Taxonomy" id="589161"/>
    <lineage>
        <taxon>Bacteria</taxon>
        <taxon>Bacillati</taxon>
        <taxon>Actinomycetota</taxon>
        <taxon>Actinomycetes</taxon>
        <taxon>Mycobacteriales</taxon>
        <taxon>Gordoniaceae</taxon>
        <taxon>Gordonia</taxon>
    </lineage>
</organism>
<evidence type="ECO:0000256" key="2">
    <source>
        <dbReference type="SAM" id="SignalP"/>
    </source>
</evidence>
<evidence type="ECO:0000313" key="3">
    <source>
        <dbReference type="EMBL" id="GEE03096.1"/>
    </source>
</evidence>
<feature type="region of interest" description="Disordered" evidence="1">
    <location>
        <begin position="28"/>
        <end position="54"/>
    </location>
</feature>
<keyword evidence="4" id="KW-1185">Reference proteome</keyword>
<protein>
    <recommendedName>
        <fullName evidence="5">Lipoprotein LpqN</fullName>
    </recommendedName>
</protein>
<dbReference type="OrthoDB" id="4761628at2"/>
<dbReference type="EMBL" id="BJOV01000005">
    <property type="protein sequence ID" value="GEE03096.1"/>
    <property type="molecule type" value="Genomic_DNA"/>
</dbReference>
<feature type="chain" id="PRO_5038547642" description="Lipoprotein LpqN" evidence="2">
    <location>
        <begin position="24"/>
        <end position="218"/>
    </location>
</feature>
<dbReference type="RefSeq" id="WP_161896657.1">
    <property type="nucleotide sequence ID" value="NZ_BJOV01000005.1"/>
</dbReference>
<name>A0A7I9VCJ9_9ACTN</name>
<dbReference type="Proteomes" id="UP000444960">
    <property type="component" value="Unassembled WGS sequence"/>
</dbReference>
<dbReference type="PROSITE" id="PS51257">
    <property type="entry name" value="PROKAR_LIPOPROTEIN"/>
    <property type="match status" value="1"/>
</dbReference>
<dbReference type="Gene3D" id="3.40.1000.10">
    <property type="entry name" value="Mog1/PsbP, alpha/beta/alpha sandwich"/>
    <property type="match status" value="1"/>
</dbReference>
<evidence type="ECO:0000256" key="1">
    <source>
        <dbReference type="SAM" id="MobiDB-lite"/>
    </source>
</evidence>
<evidence type="ECO:0008006" key="5">
    <source>
        <dbReference type="Google" id="ProtNLM"/>
    </source>
</evidence>
<accession>A0A7I9VCJ9</accession>
<dbReference type="AlphaFoldDB" id="A0A7I9VCJ9"/>
<gene>
    <name evidence="3" type="ORF">nbrc107696_35420</name>
</gene>
<feature type="compositionally biased region" description="Low complexity" evidence="1">
    <location>
        <begin position="28"/>
        <end position="47"/>
    </location>
</feature>
<proteinExistence type="predicted"/>
<comment type="caution">
    <text evidence="3">The sequence shown here is derived from an EMBL/GenBank/DDBJ whole genome shotgun (WGS) entry which is preliminary data.</text>
</comment>
<reference evidence="4" key="1">
    <citation type="submission" date="2019-06" db="EMBL/GenBank/DDBJ databases">
        <title>Gordonia isolated from sludge of a wastewater treatment plant.</title>
        <authorList>
            <person name="Tamura T."/>
            <person name="Aoyama K."/>
            <person name="Kang Y."/>
            <person name="Saito S."/>
            <person name="Akiyama N."/>
            <person name="Yazawa K."/>
            <person name="Gonoi T."/>
            <person name="Mikami Y."/>
        </authorList>
    </citation>
    <scope>NUCLEOTIDE SEQUENCE [LARGE SCALE GENOMIC DNA]</scope>
    <source>
        <strain evidence="4">NBRC 107696</strain>
    </source>
</reference>
<evidence type="ECO:0000313" key="4">
    <source>
        <dbReference type="Proteomes" id="UP000444960"/>
    </source>
</evidence>
<feature type="signal peptide" evidence="2">
    <location>
        <begin position="1"/>
        <end position="23"/>
    </location>
</feature>
<sequence length="218" mass="23106">MTRRTRGAWLVIAAAPLVLVACGSDDSSTAAPTSTTSEQSTSAAAPTRSGADAHPCADVSDAIEVTHKPGEARFAVPKIDGWERFSQMDSDIVRLIMVNRSLIADEFAPNFTITVEKSPTTGQSEFDRQAAGLRRVVKTDTITREPVSSTCGFDSQVFDYTMTSQNGVDLDASVLVVSVPNESGGGTTASVTMQTSDPSNTEYQAAKKTLFTGFSARP</sequence>
<keyword evidence="2" id="KW-0732">Signal</keyword>